<dbReference type="PATRIC" id="fig|1286635.3.peg.3816"/>
<evidence type="ECO:0008006" key="3">
    <source>
        <dbReference type="Google" id="ProtNLM"/>
    </source>
</evidence>
<proteinExistence type="predicted"/>
<organism evidence="1 2">
    <name type="scientific">Desulfotignum phosphitoxidans DSM 13687</name>
    <dbReference type="NCBI Taxonomy" id="1286635"/>
    <lineage>
        <taxon>Bacteria</taxon>
        <taxon>Pseudomonadati</taxon>
        <taxon>Thermodesulfobacteriota</taxon>
        <taxon>Desulfobacteria</taxon>
        <taxon>Desulfobacterales</taxon>
        <taxon>Desulfobacteraceae</taxon>
        <taxon>Desulfotignum</taxon>
    </lineage>
</organism>
<evidence type="ECO:0000313" key="1">
    <source>
        <dbReference type="EMBL" id="EMS78314.1"/>
    </source>
</evidence>
<accession>S0FYQ3</accession>
<comment type="caution">
    <text evidence="1">The sequence shown here is derived from an EMBL/GenBank/DDBJ whole genome shotgun (WGS) entry which is preliminary data.</text>
</comment>
<protein>
    <recommendedName>
        <fullName evidence="3">Serine/threonine protein kinase</fullName>
    </recommendedName>
</protein>
<keyword evidence="2" id="KW-1185">Reference proteome</keyword>
<evidence type="ECO:0000313" key="2">
    <source>
        <dbReference type="Proteomes" id="UP000014216"/>
    </source>
</evidence>
<dbReference type="OrthoDB" id="5488306at2"/>
<dbReference type="AlphaFoldDB" id="S0FYQ3"/>
<sequence>MSETVKQILDRLYPDGYLGRLGKVYTDTSDFMRITGGDVIVLAGEHYLVLRDEVERSFGVEDPKYWVKRCRHLESGERRILKLVFYETFSLSMGDMKIPCYRSPRKEARILDLVRNDPRFMQGFPAADEAGNNVRVLYVVQGKRLDNWIDDLDVDHPTYFQTHLPGILEKFIVSCQAINDLHKMGEKHGDIRRDHLWVTYDTGDYVWIDFDYTFNFHENPFGLDIFGLGGLLLYIVGKGFYSHEEVRQLIDRNRKIPAIEPEDFLLVFKNRLANLQKIFPYIPDAVNQMLLHFSSGSRVYYETMDEFLQDLTTCLKQVK</sequence>
<reference evidence="1 2" key="1">
    <citation type="journal article" date="2013" name="Genome Announc.">
        <title>Draft Genome Sequence of Desulfotignum phosphitoxidans DSM 13687 Strain FiPS-3.</title>
        <authorList>
            <person name="Poehlein A."/>
            <person name="Daniel R."/>
            <person name="Simeonova D.D."/>
        </authorList>
    </citation>
    <scope>NUCLEOTIDE SEQUENCE [LARGE SCALE GENOMIC DNA]</scope>
    <source>
        <strain evidence="1 2">DSM 13687</strain>
    </source>
</reference>
<dbReference type="SUPFAM" id="SSF56112">
    <property type="entry name" value="Protein kinase-like (PK-like)"/>
    <property type="match status" value="1"/>
</dbReference>
<dbReference type="InterPro" id="IPR011009">
    <property type="entry name" value="Kinase-like_dom_sf"/>
</dbReference>
<dbReference type="EMBL" id="APJX01000009">
    <property type="protein sequence ID" value="EMS78314.1"/>
    <property type="molecule type" value="Genomic_DNA"/>
</dbReference>
<dbReference type="Proteomes" id="UP000014216">
    <property type="component" value="Unassembled WGS sequence"/>
</dbReference>
<name>S0FYQ3_9BACT</name>
<gene>
    <name evidence="1" type="ORF">Dpo_9c01460</name>
</gene>
<dbReference type="RefSeq" id="WP_006967746.1">
    <property type="nucleotide sequence ID" value="NZ_APJX01000009.1"/>
</dbReference>